<keyword evidence="2 6" id="KW-0418">Kinase</keyword>
<evidence type="ECO:0000256" key="4">
    <source>
        <dbReference type="SAM" id="Phobius"/>
    </source>
</evidence>
<accession>A0ABV8GDG8</accession>
<evidence type="ECO:0000256" key="1">
    <source>
        <dbReference type="ARBA" id="ARBA00022679"/>
    </source>
</evidence>
<keyword evidence="4" id="KW-0472">Membrane</keyword>
<dbReference type="EMBL" id="JBHSBI010000015">
    <property type="protein sequence ID" value="MFC4011149.1"/>
    <property type="molecule type" value="Genomic_DNA"/>
</dbReference>
<name>A0ABV8GDG8_9ACTN</name>
<reference evidence="7" key="1">
    <citation type="journal article" date="2019" name="Int. J. Syst. Evol. Microbiol.">
        <title>The Global Catalogue of Microorganisms (GCM) 10K type strain sequencing project: providing services to taxonomists for standard genome sequencing and annotation.</title>
        <authorList>
            <consortium name="The Broad Institute Genomics Platform"/>
            <consortium name="The Broad Institute Genome Sequencing Center for Infectious Disease"/>
            <person name="Wu L."/>
            <person name="Ma J."/>
        </authorList>
    </citation>
    <scope>NUCLEOTIDE SEQUENCE [LARGE SCALE GENOMIC DNA]</scope>
    <source>
        <strain evidence="7">TBRC 1276</strain>
    </source>
</reference>
<comment type="caution">
    <text evidence="6">The sequence shown here is derived from an EMBL/GenBank/DDBJ whole genome shotgun (WGS) entry which is preliminary data.</text>
</comment>
<proteinExistence type="predicted"/>
<keyword evidence="4" id="KW-1133">Transmembrane helix</keyword>
<feature type="domain" description="Signal transduction histidine kinase subgroup 3 dimerisation and phosphoacceptor" evidence="5">
    <location>
        <begin position="187"/>
        <end position="250"/>
    </location>
</feature>
<organism evidence="6 7">
    <name type="scientific">Nonomuraea purpurea</name>
    <dbReference type="NCBI Taxonomy" id="1849276"/>
    <lineage>
        <taxon>Bacteria</taxon>
        <taxon>Bacillati</taxon>
        <taxon>Actinomycetota</taxon>
        <taxon>Actinomycetes</taxon>
        <taxon>Streptosporangiales</taxon>
        <taxon>Streptosporangiaceae</taxon>
        <taxon>Nonomuraea</taxon>
    </lineage>
</organism>
<protein>
    <submittedName>
        <fullName evidence="6">Sensor histidine kinase</fullName>
    </submittedName>
</protein>
<dbReference type="InterPro" id="IPR011712">
    <property type="entry name" value="Sig_transdc_His_kin_sub3_dim/P"/>
</dbReference>
<dbReference type="Gene3D" id="3.30.565.10">
    <property type="entry name" value="Histidine kinase-like ATPase, C-terminal domain"/>
    <property type="match status" value="1"/>
</dbReference>
<dbReference type="InterPro" id="IPR036890">
    <property type="entry name" value="HATPase_C_sf"/>
</dbReference>
<feature type="transmembrane region" description="Helical" evidence="4">
    <location>
        <begin position="114"/>
        <end position="132"/>
    </location>
</feature>
<keyword evidence="7" id="KW-1185">Reference proteome</keyword>
<evidence type="ECO:0000313" key="7">
    <source>
        <dbReference type="Proteomes" id="UP001595851"/>
    </source>
</evidence>
<dbReference type="Proteomes" id="UP001595851">
    <property type="component" value="Unassembled WGS sequence"/>
</dbReference>
<feature type="transmembrane region" description="Helical" evidence="4">
    <location>
        <begin position="16"/>
        <end position="34"/>
    </location>
</feature>
<feature type="transmembrane region" description="Helical" evidence="4">
    <location>
        <begin position="68"/>
        <end position="85"/>
    </location>
</feature>
<evidence type="ECO:0000256" key="3">
    <source>
        <dbReference type="ARBA" id="ARBA00023012"/>
    </source>
</evidence>
<dbReference type="RefSeq" id="WP_379531107.1">
    <property type="nucleotide sequence ID" value="NZ_JBHSBI010000015.1"/>
</dbReference>
<evidence type="ECO:0000256" key="2">
    <source>
        <dbReference type="ARBA" id="ARBA00022777"/>
    </source>
</evidence>
<dbReference type="CDD" id="cd16917">
    <property type="entry name" value="HATPase_UhpB-NarQ-NarX-like"/>
    <property type="match status" value="1"/>
</dbReference>
<dbReference type="Gene3D" id="1.20.5.1930">
    <property type="match status" value="1"/>
</dbReference>
<dbReference type="PANTHER" id="PTHR24421">
    <property type="entry name" value="NITRATE/NITRITE SENSOR PROTEIN NARX-RELATED"/>
    <property type="match status" value="1"/>
</dbReference>
<dbReference type="GO" id="GO:0016301">
    <property type="term" value="F:kinase activity"/>
    <property type="evidence" value="ECO:0007669"/>
    <property type="project" value="UniProtKB-KW"/>
</dbReference>
<feature type="transmembrane region" description="Helical" evidence="4">
    <location>
        <begin position="144"/>
        <end position="169"/>
    </location>
</feature>
<keyword evidence="3" id="KW-0902">Two-component regulatory system</keyword>
<feature type="transmembrane region" description="Helical" evidence="4">
    <location>
        <begin position="40"/>
        <end position="61"/>
    </location>
</feature>
<gene>
    <name evidence="6" type="ORF">ACFOY2_28255</name>
</gene>
<evidence type="ECO:0000259" key="5">
    <source>
        <dbReference type="Pfam" id="PF07730"/>
    </source>
</evidence>
<dbReference type="InterPro" id="IPR050482">
    <property type="entry name" value="Sensor_HK_TwoCompSys"/>
</dbReference>
<keyword evidence="1" id="KW-0808">Transferase</keyword>
<keyword evidence="4" id="KW-0812">Transmembrane</keyword>
<evidence type="ECO:0000313" key="6">
    <source>
        <dbReference type="EMBL" id="MFC4011149.1"/>
    </source>
</evidence>
<sequence>MTFGQTEQTQGRLRKLNVGIVSGAISAVGSLLMATDADSWWDALLMGVGVSAALVVVNRWTVGRSSRVALPGLIVTATVWLVGVLAADASAQSYGFAIVATITVLELPRHRRAAIAGLAAFAVAVVATKLVVAREDVVDVLVQYVLLSSCVALGGVVLTVLLAAVHDLIGELEKAREREAEVAVMRERVRFAGDLHDIQGHTLHVVKLKVSLAKKLLHSDIGQVEQELDEVHALVGDTITQTKELAHAQRRLNLSAELENAKNLFEAAGIHVRVDRGAEVDVRVGELLGQVLRETTTNILRHAEAEQVWITLSETGISIANDGAREAGPPRLSGLAALRDRLAAQEGELTVERKDGLFHTAATFPRRRSDAAPATRMGDR</sequence>
<dbReference type="PANTHER" id="PTHR24421:SF63">
    <property type="entry name" value="SENSOR HISTIDINE KINASE DESK"/>
    <property type="match status" value="1"/>
</dbReference>
<dbReference type="Pfam" id="PF07730">
    <property type="entry name" value="HisKA_3"/>
    <property type="match status" value="1"/>
</dbReference>